<name>A0ABV4DRB6_9LACO</name>
<dbReference type="Pfam" id="PF01569">
    <property type="entry name" value="PAP2"/>
    <property type="match status" value="1"/>
</dbReference>
<organism evidence="3 4">
    <name type="scientific">Ligilactobacillus faecis</name>
    <dbReference type="NCBI Taxonomy" id="762833"/>
    <lineage>
        <taxon>Bacteria</taxon>
        <taxon>Bacillati</taxon>
        <taxon>Bacillota</taxon>
        <taxon>Bacilli</taxon>
        <taxon>Lactobacillales</taxon>
        <taxon>Lactobacillaceae</taxon>
        <taxon>Ligilactobacillus</taxon>
    </lineage>
</organism>
<evidence type="ECO:0000313" key="4">
    <source>
        <dbReference type="Proteomes" id="UP001565236"/>
    </source>
</evidence>
<dbReference type="InterPro" id="IPR036938">
    <property type="entry name" value="PAP2/HPO_sf"/>
</dbReference>
<feature type="transmembrane region" description="Helical" evidence="1">
    <location>
        <begin position="159"/>
        <end position="180"/>
    </location>
</feature>
<gene>
    <name evidence="3" type="ORF">AALT52_08940</name>
</gene>
<keyword evidence="1" id="KW-1133">Transmembrane helix</keyword>
<evidence type="ECO:0000259" key="2">
    <source>
        <dbReference type="SMART" id="SM00014"/>
    </source>
</evidence>
<feature type="domain" description="Phosphatidic acid phosphatase type 2/haloperoxidase" evidence="2">
    <location>
        <begin position="87"/>
        <end position="201"/>
    </location>
</feature>
<dbReference type="PANTHER" id="PTHR14969">
    <property type="entry name" value="SPHINGOSINE-1-PHOSPHATE PHOSPHOHYDROLASE"/>
    <property type="match status" value="1"/>
</dbReference>
<feature type="transmembrane region" description="Helical" evidence="1">
    <location>
        <begin position="61"/>
        <end position="83"/>
    </location>
</feature>
<dbReference type="CDD" id="cd03392">
    <property type="entry name" value="PAP2_like_2"/>
    <property type="match status" value="1"/>
</dbReference>
<dbReference type="RefSeq" id="WP_369942994.1">
    <property type="nucleotide sequence ID" value="NZ_JBCLUF010000039.1"/>
</dbReference>
<keyword evidence="1" id="KW-0812">Transmembrane</keyword>
<comment type="caution">
    <text evidence="3">The sequence shown here is derived from an EMBL/GenBank/DDBJ whole genome shotgun (WGS) entry which is preliminary data.</text>
</comment>
<dbReference type="SMART" id="SM00014">
    <property type="entry name" value="acidPPc"/>
    <property type="match status" value="1"/>
</dbReference>
<accession>A0ABV4DRB6</accession>
<feature type="transmembrane region" description="Helical" evidence="1">
    <location>
        <begin position="12"/>
        <end position="28"/>
    </location>
</feature>
<evidence type="ECO:0000313" key="3">
    <source>
        <dbReference type="EMBL" id="MEY8663010.1"/>
    </source>
</evidence>
<feature type="transmembrane region" description="Helical" evidence="1">
    <location>
        <begin position="90"/>
        <end position="107"/>
    </location>
</feature>
<dbReference type="EMBL" id="JBCLUF010000039">
    <property type="protein sequence ID" value="MEY8663010.1"/>
    <property type="molecule type" value="Genomic_DNA"/>
</dbReference>
<evidence type="ECO:0000256" key="1">
    <source>
        <dbReference type="SAM" id="Phobius"/>
    </source>
</evidence>
<proteinExistence type="predicted"/>
<feature type="transmembrane region" description="Helical" evidence="1">
    <location>
        <begin position="186"/>
        <end position="207"/>
    </location>
</feature>
<keyword evidence="1" id="KW-0472">Membrane</keyword>
<dbReference type="Proteomes" id="UP001565236">
    <property type="component" value="Unassembled WGS sequence"/>
</dbReference>
<sequence>MLHIKTKKYRPFIASICLVLFVSLTFLVETKVSLITQFDSTIQRALVPYTTANMTNLVEKITFLGGPEMAFVFSLLLCLFIYLKHDLIDATWALLTVISCNLINYLVKNLVARPRPSDKLVAIGGYSFPSGHTFGTALFVFLVLHFLLPHLKRISAKALWIFLGGFWILVIALTRIYLHVHYPTDTMASFFLVSFLFESSLMIYAAVQKRYYS</sequence>
<dbReference type="SUPFAM" id="SSF48317">
    <property type="entry name" value="Acid phosphatase/Vanadium-dependent haloperoxidase"/>
    <property type="match status" value="1"/>
</dbReference>
<dbReference type="Gene3D" id="1.20.144.10">
    <property type="entry name" value="Phosphatidic acid phosphatase type 2/haloperoxidase"/>
    <property type="match status" value="2"/>
</dbReference>
<protein>
    <submittedName>
        <fullName evidence="3">Phosphatase PAP2 family protein</fullName>
    </submittedName>
</protein>
<dbReference type="InterPro" id="IPR000326">
    <property type="entry name" value="PAP2/HPO"/>
</dbReference>
<reference evidence="3 4" key="1">
    <citation type="submission" date="2024-03" db="EMBL/GenBank/DDBJ databases">
        <title>Mouse gut bacterial collection (mGBC) of GemPharmatech.</title>
        <authorList>
            <person name="He Y."/>
            <person name="Dong L."/>
            <person name="Wu D."/>
            <person name="Gao X."/>
            <person name="Lin Z."/>
        </authorList>
    </citation>
    <scope>NUCLEOTIDE SEQUENCE [LARGE SCALE GENOMIC DNA]</scope>
    <source>
        <strain evidence="3 4">15-30</strain>
    </source>
</reference>
<dbReference type="PANTHER" id="PTHR14969:SF13">
    <property type="entry name" value="AT30094P"/>
    <property type="match status" value="1"/>
</dbReference>
<feature type="transmembrane region" description="Helical" evidence="1">
    <location>
        <begin position="127"/>
        <end position="147"/>
    </location>
</feature>
<keyword evidence="4" id="KW-1185">Reference proteome</keyword>